<reference evidence="2 3" key="1">
    <citation type="submission" date="2016-05" db="EMBL/GenBank/DDBJ databases">
        <title>Paenibacillus sp. 1ZS3-15 nov., isolated from the rhizosphere soil.</title>
        <authorList>
            <person name="Zhang X.X."/>
            <person name="Zhang J."/>
        </authorList>
    </citation>
    <scope>NUCLEOTIDE SEQUENCE [LARGE SCALE GENOMIC DNA]</scope>
    <source>
        <strain evidence="2 3">1ZS3-15</strain>
    </source>
</reference>
<dbReference type="Proteomes" id="UP000078454">
    <property type="component" value="Unassembled WGS sequence"/>
</dbReference>
<dbReference type="EMBL" id="LYPB01000096">
    <property type="protein sequence ID" value="OAS13238.1"/>
    <property type="molecule type" value="Genomic_DNA"/>
</dbReference>
<feature type="coiled-coil region" evidence="1">
    <location>
        <begin position="4"/>
        <end position="31"/>
    </location>
</feature>
<evidence type="ECO:0000256" key="1">
    <source>
        <dbReference type="SAM" id="Coils"/>
    </source>
</evidence>
<comment type="caution">
    <text evidence="2">The sequence shown here is derived from an EMBL/GenBank/DDBJ whole genome shotgun (WGS) entry which is preliminary data.</text>
</comment>
<organism evidence="2 3">
    <name type="scientific">Paenibacillus oryzisoli</name>
    <dbReference type="NCBI Taxonomy" id="1850517"/>
    <lineage>
        <taxon>Bacteria</taxon>
        <taxon>Bacillati</taxon>
        <taxon>Bacillota</taxon>
        <taxon>Bacilli</taxon>
        <taxon>Bacillales</taxon>
        <taxon>Paenibacillaceae</taxon>
        <taxon>Paenibacillus</taxon>
    </lineage>
</organism>
<evidence type="ECO:0000313" key="2">
    <source>
        <dbReference type="EMBL" id="OAS13238.1"/>
    </source>
</evidence>
<keyword evidence="1" id="KW-0175">Coiled coil</keyword>
<accession>A0A197ZWY7</accession>
<sequence>MDDTSKLQERIAYLEQQNRNLQESIGRWRRKAQGSATRFVYASERHERGNHYISVPIEGLPADTPLHEAQVFMRNNVLPRFYPYKYWNCYSSKRYGGWVVTLVKEDRTIDMDSSIVGLN</sequence>
<keyword evidence="3" id="KW-1185">Reference proteome</keyword>
<dbReference type="AlphaFoldDB" id="A0A197ZWY7"/>
<dbReference type="OrthoDB" id="2735449at2"/>
<dbReference type="RefSeq" id="WP_068671599.1">
    <property type="nucleotide sequence ID" value="NZ_LYPB01000096.1"/>
</dbReference>
<protein>
    <submittedName>
        <fullName evidence="2">Uncharacterized protein</fullName>
    </submittedName>
</protein>
<proteinExistence type="predicted"/>
<name>A0A197ZWY7_9BACL</name>
<evidence type="ECO:0000313" key="3">
    <source>
        <dbReference type="Proteomes" id="UP000078454"/>
    </source>
</evidence>
<gene>
    <name evidence="2" type="ORF">A8708_33175</name>
</gene>